<gene>
    <name evidence="7" type="ORF">HGK34_21835</name>
</gene>
<dbReference type="PANTHER" id="PTHR32114">
    <property type="entry name" value="ABC TRANSPORTER ABCH.3"/>
    <property type="match status" value="1"/>
</dbReference>
<feature type="coiled-coil region" evidence="4">
    <location>
        <begin position="269"/>
        <end position="296"/>
    </location>
</feature>
<evidence type="ECO:0000256" key="2">
    <source>
        <dbReference type="ARBA" id="ARBA00011322"/>
    </source>
</evidence>
<evidence type="ECO:0000313" key="8">
    <source>
        <dbReference type="Proteomes" id="UP000675409"/>
    </source>
</evidence>
<dbReference type="RefSeq" id="WP_201851460.1">
    <property type="nucleotide sequence ID" value="NZ_JABBYC010000099.1"/>
</dbReference>
<dbReference type="PANTHER" id="PTHR32114:SF2">
    <property type="entry name" value="ABC TRANSPORTER ABCH.3"/>
    <property type="match status" value="1"/>
</dbReference>
<feature type="region of interest" description="Disordered" evidence="5">
    <location>
        <begin position="98"/>
        <end position="137"/>
    </location>
</feature>
<comment type="caution">
    <text evidence="7">The sequence shown here is derived from an EMBL/GenBank/DDBJ whole genome shotgun (WGS) entry which is preliminary data.</text>
</comment>
<dbReference type="Pfam" id="PF13476">
    <property type="entry name" value="AAA_23"/>
    <property type="match status" value="1"/>
</dbReference>
<dbReference type="Gene3D" id="3.40.50.300">
    <property type="entry name" value="P-loop containing nucleotide triphosphate hydrolases"/>
    <property type="match status" value="1"/>
</dbReference>
<accession>A0ABS1LRL6</accession>
<dbReference type="SUPFAM" id="SSF52540">
    <property type="entry name" value="P-loop containing nucleoside triphosphate hydrolases"/>
    <property type="match status" value="1"/>
</dbReference>
<evidence type="ECO:0000256" key="5">
    <source>
        <dbReference type="SAM" id="MobiDB-lite"/>
    </source>
</evidence>
<dbReference type="EMBL" id="JABBYC010000099">
    <property type="protein sequence ID" value="MBL0888880.1"/>
    <property type="molecule type" value="Genomic_DNA"/>
</dbReference>
<dbReference type="InterPro" id="IPR038729">
    <property type="entry name" value="Rad50/SbcC_AAA"/>
</dbReference>
<evidence type="ECO:0000256" key="3">
    <source>
        <dbReference type="ARBA" id="ARBA00013368"/>
    </source>
</evidence>
<keyword evidence="4" id="KW-0175">Coiled coil</keyword>
<protein>
    <recommendedName>
        <fullName evidence="3">Nuclease SbcCD subunit C</fullName>
    </recommendedName>
</protein>
<dbReference type="Proteomes" id="UP000675409">
    <property type="component" value="Unassembled WGS sequence"/>
</dbReference>
<dbReference type="InterPro" id="IPR027417">
    <property type="entry name" value="P-loop_NTPase"/>
</dbReference>
<keyword evidence="8" id="KW-1185">Reference proteome</keyword>
<evidence type="ECO:0000313" key="7">
    <source>
        <dbReference type="EMBL" id="MBL0888880.1"/>
    </source>
</evidence>
<proteinExistence type="inferred from homology"/>
<sequence>MQLHRLTFSALGPYRGTHTVDFARLTAAGLFLFEGPTGAGKSTLIDAMTFALYGQVAGQHASNDRLRSTHADPDAETYVELVFETASGIYRVRRSPAYERSKRRGTGMTKQPPSVKLWRLSSPDAGHHGEPLSLRPGEADEEIRRAIGLSRQQFVQTVVLPQGDFAAFLHAKPEDRTDLLQRVFGTEIYDQVETELSARRKTAEATIDERRELLRSEVDVLIGGLGDLADALSVTEAGDGSAPGATFRQVLTAAALAADPEAAGLAIQAENLRDVLDQELKTAADAEEAARAAADEAQVAYDIAREGARAVQHRDELRRELAVLDDASAKIVAAQDCLDAAQRAEGLRPLLAGLDDAHDARARAASELEVAVDALPLHVTARTVADLDSSWVR</sequence>
<name>A0ABS1LRL6_9MICO</name>
<evidence type="ECO:0000256" key="1">
    <source>
        <dbReference type="ARBA" id="ARBA00006930"/>
    </source>
</evidence>
<comment type="subunit">
    <text evidence="2">Heterodimer of SbcC and SbcD.</text>
</comment>
<comment type="similarity">
    <text evidence="1">Belongs to the SMC family. SbcC subfamily.</text>
</comment>
<organism evidence="7 8">
    <name type="scientific">Myceligenerans indicum</name>
    <dbReference type="NCBI Taxonomy" id="2593663"/>
    <lineage>
        <taxon>Bacteria</taxon>
        <taxon>Bacillati</taxon>
        <taxon>Actinomycetota</taxon>
        <taxon>Actinomycetes</taxon>
        <taxon>Micrococcales</taxon>
        <taxon>Promicromonosporaceae</taxon>
        <taxon>Myceligenerans</taxon>
    </lineage>
</organism>
<feature type="domain" description="Rad50/SbcC-type AAA" evidence="6">
    <location>
        <begin position="5"/>
        <end position="214"/>
    </location>
</feature>
<evidence type="ECO:0000256" key="4">
    <source>
        <dbReference type="SAM" id="Coils"/>
    </source>
</evidence>
<evidence type="ECO:0000259" key="6">
    <source>
        <dbReference type="Pfam" id="PF13476"/>
    </source>
</evidence>
<reference evidence="7 8" key="1">
    <citation type="journal article" date="2021" name="Arch. Microbiol.">
        <title>Myceligenerans indicum sp. nov., an actinobacterium isolated from mangrove sediment of Sundarbans, India.</title>
        <authorList>
            <person name="Asha K."/>
            <person name="Bhadury P."/>
        </authorList>
    </citation>
    <scope>NUCLEOTIDE SEQUENCE [LARGE SCALE GENOMIC DNA]</scope>
    <source>
        <strain evidence="7 8">I2</strain>
    </source>
</reference>